<dbReference type="CDD" id="cd04301">
    <property type="entry name" value="NAT_SF"/>
    <property type="match status" value="1"/>
</dbReference>
<feature type="domain" description="N-acetyltransferase" evidence="3">
    <location>
        <begin position="1"/>
        <end position="134"/>
    </location>
</feature>
<dbReference type="PROSITE" id="PS51186">
    <property type="entry name" value="GNAT"/>
    <property type="match status" value="1"/>
</dbReference>
<evidence type="ECO:0000313" key="5">
    <source>
        <dbReference type="Proteomes" id="UP001549055"/>
    </source>
</evidence>
<dbReference type="Gene3D" id="3.40.630.30">
    <property type="match status" value="1"/>
</dbReference>
<dbReference type="InterPro" id="IPR000182">
    <property type="entry name" value="GNAT_dom"/>
</dbReference>
<evidence type="ECO:0000313" key="4">
    <source>
        <dbReference type="EMBL" id="MET3643567.1"/>
    </source>
</evidence>
<sequence length="134" mass="15071">MEVSYNPILNVNQVLSLYESVGWTNYTKNPQMLEVALERSLLTIAVFDQERLVGLLRAVGDGASILFIQDLLVLPAYQRQGIGRQLVQACLANYPEVYQVHLLTDQTEKTATFYQSLGFQGVEELACRAFTLVK</sequence>
<reference evidence="4 5" key="1">
    <citation type="submission" date="2024-06" db="EMBL/GenBank/DDBJ databases">
        <title>Genomic Encyclopedia of Type Strains, Phase IV (KMG-IV): sequencing the most valuable type-strain genomes for metagenomic binning, comparative biology and taxonomic classification.</title>
        <authorList>
            <person name="Goeker M."/>
        </authorList>
    </citation>
    <scope>NUCLEOTIDE SEQUENCE [LARGE SCALE GENOMIC DNA]</scope>
    <source>
        <strain evidence="4 5">DSM 15349</strain>
    </source>
</reference>
<dbReference type="EMBL" id="JBEPMK010000001">
    <property type="protein sequence ID" value="MET3643567.1"/>
    <property type="molecule type" value="Genomic_DNA"/>
</dbReference>
<dbReference type="Pfam" id="PF13508">
    <property type="entry name" value="Acetyltransf_7"/>
    <property type="match status" value="1"/>
</dbReference>
<protein>
    <submittedName>
        <fullName evidence="4">GNAT superfamily N-acetyltransferase</fullName>
    </submittedName>
</protein>
<dbReference type="SUPFAM" id="SSF55729">
    <property type="entry name" value="Acyl-CoA N-acyltransferases (Nat)"/>
    <property type="match status" value="1"/>
</dbReference>
<dbReference type="RefSeq" id="WP_253362607.1">
    <property type="nucleotide sequence ID" value="NZ_JALJXU010000001.1"/>
</dbReference>
<gene>
    <name evidence="4" type="ORF">ABID27_000184</name>
</gene>
<dbReference type="PANTHER" id="PTHR43626:SF4">
    <property type="entry name" value="GCN5-RELATED N-ACETYLTRANSFERASE 2, CHLOROPLASTIC"/>
    <property type="match status" value="1"/>
</dbReference>
<organism evidence="4 5">
    <name type="scientific">Streptococcus gallinaceus</name>
    <dbReference type="NCBI Taxonomy" id="165758"/>
    <lineage>
        <taxon>Bacteria</taxon>
        <taxon>Bacillati</taxon>
        <taxon>Bacillota</taxon>
        <taxon>Bacilli</taxon>
        <taxon>Lactobacillales</taxon>
        <taxon>Streptococcaceae</taxon>
        <taxon>Streptococcus</taxon>
    </lineage>
</organism>
<keyword evidence="1" id="KW-0808">Transferase</keyword>
<dbReference type="PANTHER" id="PTHR43626">
    <property type="entry name" value="ACYL-COA N-ACYLTRANSFERASE"/>
    <property type="match status" value="1"/>
</dbReference>
<evidence type="ECO:0000259" key="3">
    <source>
        <dbReference type="PROSITE" id="PS51186"/>
    </source>
</evidence>
<accession>A0ABV2JI48</accession>
<dbReference type="InterPro" id="IPR045039">
    <property type="entry name" value="NSI-like"/>
</dbReference>
<keyword evidence="2" id="KW-0012">Acyltransferase</keyword>
<comment type="caution">
    <text evidence="4">The sequence shown here is derived from an EMBL/GenBank/DDBJ whole genome shotgun (WGS) entry which is preliminary data.</text>
</comment>
<evidence type="ECO:0000256" key="1">
    <source>
        <dbReference type="ARBA" id="ARBA00022679"/>
    </source>
</evidence>
<proteinExistence type="predicted"/>
<evidence type="ECO:0000256" key="2">
    <source>
        <dbReference type="ARBA" id="ARBA00023315"/>
    </source>
</evidence>
<dbReference type="InterPro" id="IPR016181">
    <property type="entry name" value="Acyl_CoA_acyltransferase"/>
</dbReference>
<dbReference type="Proteomes" id="UP001549055">
    <property type="component" value="Unassembled WGS sequence"/>
</dbReference>
<name>A0ABV2JI48_9STRE</name>
<keyword evidence="5" id="KW-1185">Reference proteome</keyword>